<protein>
    <submittedName>
        <fullName evidence="1">Uncharacterized protein</fullName>
    </submittedName>
</protein>
<accession>A0AA37GY08</accession>
<gene>
    <name evidence="1" type="ORF">ColLi_11807</name>
</gene>
<name>A0AA37GY08_9PEZI</name>
<dbReference type="Proteomes" id="UP001055172">
    <property type="component" value="Unassembled WGS sequence"/>
</dbReference>
<organism evidence="1 2">
    <name type="scientific">Colletotrichum liriopes</name>
    <dbReference type="NCBI Taxonomy" id="708192"/>
    <lineage>
        <taxon>Eukaryota</taxon>
        <taxon>Fungi</taxon>
        <taxon>Dikarya</taxon>
        <taxon>Ascomycota</taxon>
        <taxon>Pezizomycotina</taxon>
        <taxon>Sordariomycetes</taxon>
        <taxon>Hypocreomycetidae</taxon>
        <taxon>Glomerellales</taxon>
        <taxon>Glomerellaceae</taxon>
        <taxon>Colletotrichum</taxon>
        <taxon>Colletotrichum spaethianum species complex</taxon>
    </lineage>
</organism>
<comment type="caution">
    <text evidence="1">The sequence shown here is derived from an EMBL/GenBank/DDBJ whole genome shotgun (WGS) entry which is preliminary data.</text>
</comment>
<keyword evidence="2" id="KW-1185">Reference proteome</keyword>
<evidence type="ECO:0000313" key="2">
    <source>
        <dbReference type="Proteomes" id="UP001055172"/>
    </source>
</evidence>
<dbReference type="AlphaFoldDB" id="A0AA37GY08"/>
<sequence>MGSQDLTEKLVHAASIDNPGYLAVDWIGNVAGERDQSAEVPFRRFHAGWEARRGCEVSTSNADWFSCSTT</sequence>
<evidence type="ECO:0000313" key="1">
    <source>
        <dbReference type="EMBL" id="GJC88969.1"/>
    </source>
</evidence>
<dbReference type="EMBL" id="BPPX01000037">
    <property type="protein sequence ID" value="GJC88969.1"/>
    <property type="molecule type" value="Genomic_DNA"/>
</dbReference>
<reference evidence="1 2" key="1">
    <citation type="submission" date="2021-07" db="EMBL/GenBank/DDBJ databases">
        <title>Genome data of Colletotrichum spaethianum.</title>
        <authorList>
            <person name="Utami Y.D."/>
            <person name="Hiruma K."/>
        </authorList>
    </citation>
    <scope>NUCLEOTIDE SEQUENCE [LARGE SCALE GENOMIC DNA]</scope>
    <source>
        <strain evidence="1 2">MAFF 242679</strain>
    </source>
</reference>
<proteinExistence type="predicted"/>